<accession>A0A5J4NYE2</accession>
<dbReference type="InterPro" id="IPR016159">
    <property type="entry name" value="Cullin_repeat-like_dom_sf"/>
</dbReference>
<dbReference type="AlphaFoldDB" id="A0A5J4NYE2"/>
<dbReference type="Proteomes" id="UP000324629">
    <property type="component" value="Unassembled WGS sequence"/>
</dbReference>
<dbReference type="SUPFAM" id="SSF74788">
    <property type="entry name" value="Cullin repeat-like"/>
    <property type="match status" value="1"/>
</dbReference>
<keyword evidence="2" id="KW-1185">Reference proteome</keyword>
<dbReference type="EMBL" id="QNGE01000392">
    <property type="protein sequence ID" value="KAA3680636.1"/>
    <property type="molecule type" value="Genomic_DNA"/>
</dbReference>
<evidence type="ECO:0008006" key="3">
    <source>
        <dbReference type="Google" id="ProtNLM"/>
    </source>
</evidence>
<comment type="caution">
    <text evidence="1">The sequence shown here is derived from an EMBL/GenBank/DDBJ whole genome shotgun (WGS) entry which is preliminary data.</text>
</comment>
<reference evidence="1 2" key="1">
    <citation type="journal article" date="2019" name="Gigascience">
        <title>Whole-genome sequence of the oriental lung fluke Paragonimus westermani.</title>
        <authorList>
            <person name="Oey H."/>
            <person name="Zakrzewski M."/>
            <person name="Narain K."/>
            <person name="Devi K.R."/>
            <person name="Agatsuma T."/>
            <person name="Nawaratna S."/>
            <person name="Gobert G.N."/>
            <person name="Jones M.K."/>
            <person name="Ragan M.A."/>
            <person name="McManus D.P."/>
            <person name="Krause L."/>
        </authorList>
    </citation>
    <scope>NUCLEOTIDE SEQUENCE [LARGE SCALE GENOMIC DNA]</scope>
    <source>
        <strain evidence="1 2">IND2009</strain>
    </source>
</reference>
<dbReference type="Gene3D" id="1.20.1310.10">
    <property type="entry name" value="Cullin Repeats"/>
    <property type="match status" value="1"/>
</dbReference>
<sequence length="155" mass="17672">MEVNASLNGYKKSNLSGLSEKTSVAAKRISLKALTSFNEPSQHISVFESVWPKLKRATIAVFQNAPVEYTLEELYRYVEDVCAQKMLVDLYSDLKLLMRDFVEGLLPIFIRYPLHIISPRVSPLWAALLVDLFSYRIHHNPLRSGSAHLSFLSYP</sequence>
<proteinExistence type="predicted"/>
<name>A0A5J4NYE2_9TREM</name>
<evidence type="ECO:0000313" key="2">
    <source>
        <dbReference type="Proteomes" id="UP000324629"/>
    </source>
</evidence>
<evidence type="ECO:0000313" key="1">
    <source>
        <dbReference type="EMBL" id="KAA3680636.1"/>
    </source>
</evidence>
<protein>
    <recommendedName>
        <fullName evidence="3">Cullin N-terminal domain-containing protein</fullName>
    </recommendedName>
</protein>
<gene>
    <name evidence="1" type="ORF">DEA37_0010696</name>
</gene>
<organism evidence="1 2">
    <name type="scientific">Paragonimus westermani</name>
    <dbReference type="NCBI Taxonomy" id="34504"/>
    <lineage>
        <taxon>Eukaryota</taxon>
        <taxon>Metazoa</taxon>
        <taxon>Spiralia</taxon>
        <taxon>Lophotrochozoa</taxon>
        <taxon>Platyhelminthes</taxon>
        <taxon>Trematoda</taxon>
        <taxon>Digenea</taxon>
        <taxon>Plagiorchiida</taxon>
        <taxon>Troglotremata</taxon>
        <taxon>Troglotrematidae</taxon>
        <taxon>Paragonimus</taxon>
    </lineage>
</organism>